<reference evidence="2 3" key="1">
    <citation type="submission" date="2019-01" db="EMBL/GenBank/DDBJ databases">
        <title>Sequencing of cultivated peanut Arachis hypogaea provides insights into genome evolution and oil improvement.</title>
        <authorList>
            <person name="Chen X."/>
        </authorList>
    </citation>
    <scope>NUCLEOTIDE SEQUENCE [LARGE SCALE GENOMIC DNA]</scope>
    <source>
        <strain evidence="3">cv. Fuhuasheng</strain>
        <tissue evidence="2">Leaves</tissue>
    </source>
</reference>
<dbReference type="Proteomes" id="UP000289738">
    <property type="component" value="Chromosome A08"/>
</dbReference>
<gene>
    <name evidence="2" type="ORF">Ahy_A08g039876</name>
</gene>
<evidence type="ECO:0000313" key="3">
    <source>
        <dbReference type="Proteomes" id="UP000289738"/>
    </source>
</evidence>
<organism evidence="2 3">
    <name type="scientific">Arachis hypogaea</name>
    <name type="common">Peanut</name>
    <dbReference type="NCBI Taxonomy" id="3818"/>
    <lineage>
        <taxon>Eukaryota</taxon>
        <taxon>Viridiplantae</taxon>
        <taxon>Streptophyta</taxon>
        <taxon>Embryophyta</taxon>
        <taxon>Tracheophyta</taxon>
        <taxon>Spermatophyta</taxon>
        <taxon>Magnoliopsida</taxon>
        <taxon>eudicotyledons</taxon>
        <taxon>Gunneridae</taxon>
        <taxon>Pentapetalae</taxon>
        <taxon>rosids</taxon>
        <taxon>fabids</taxon>
        <taxon>Fabales</taxon>
        <taxon>Fabaceae</taxon>
        <taxon>Papilionoideae</taxon>
        <taxon>50 kb inversion clade</taxon>
        <taxon>dalbergioids sensu lato</taxon>
        <taxon>Dalbergieae</taxon>
        <taxon>Pterocarpus clade</taxon>
        <taxon>Arachis</taxon>
    </lineage>
</organism>
<evidence type="ECO:0000256" key="1">
    <source>
        <dbReference type="SAM" id="Coils"/>
    </source>
</evidence>
<proteinExistence type="predicted"/>
<dbReference type="SMR" id="A0A445BXK9"/>
<sequence>MEEENDTPLHNAECNQPFANLTHQEPKTRFMTRTLKPVPFKPSKNLNFARHEKLLRRIGLWDFAHLEFDSHIRVDLIEQLVDSYEPSLRCGYVNGVRVSANRTQLGIALKLLPLKEEKGEIFGQVLEGLDFAESVQFLEEFMWNWMVLHDDDDEGVMVMPDEVLECENLIREGHFGKVDWVGLIWSMVEREMREVGLVKCYYASHLQLLIQVQCEELLKEVPLVVEVDDEFQEHNTELSSGNVKLQKKSIEGNKEILDFGLDDHLGKPILLQCDVNVNSFDYVEEKDDEEYENDSLELNSERDFISSQDDLEMTSGSLFVGKGHKRAVELDYDNTNLSLSGNNKKLRIDNNPCNNAEPVDFDACMARMQDWMGKAALMYATKNRSCEDSAMSLQDLLNEIQNRDNTIEDLRREMVDERKKGQMNLYRLQKELDMMARLLEEYRKALRETHKAFAEYRAIIEHKPITKKGQLKKKHLAIQQNLKEDHVKTIA</sequence>
<feature type="coiled-coil region" evidence="1">
    <location>
        <begin position="383"/>
        <end position="448"/>
    </location>
</feature>
<dbReference type="EMBL" id="SDMP01000008">
    <property type="protein sequence ID" value="RYR43470.1"/>
    <property type="molecule type" value="Genomic_DNA"/>
</dbReference>
<keyword evidence="3" id="KW-1185">Reference proteome</keyword>
<dbReference type="PANTHER" id="PTHR35120">
    <property type="entry name" value="HISTONE ACETYLTRANSFERASE KAT6B-LIKE"/>
    <property type="match status" value="1"/>
</dbReference>
<protein>
    <submittedName>
        <fullName evidence="2">Uncharacterized protein</fullName>
    </submittedName>
</protein>
<dbReference type="STRING" id="3818.A0A445BXK9"/>
<dbReference type="AlphaFoldDB" id="A0A445BXK9"/>
<evidence type="ECO:0000313" key="2">
    <source>
        <dbReference type="EMBL" id="RYR43470.1"/>
    </source>
</evidence>
<dbReference type="Gramene" id="arahy.Tifrunner.gnm2.ann2.Ah08g225300.1">
    <property type="protein sequence ID" value="arahy.Tifrunner.gnm2.ann2.Ah08g225300.1-CDS-1"/>
    <property type="gene ID" value="arahy.Tifrunner.gnm2.ann2.Ah08g225300"/>
</dbReference>
<dbReference type="OrthoDB" id="1935530at2759"/>
<name>A0A445BXK9_ARAHY</name>
<comment type="caution">
    <text evidence="2">The sequence shown here is derived from an EMBL/GenBank/DDBJ whole genome shotgun (WGS) entry which is preliminary data.</text>
</comment>
<dbReference type="PANTHER" id="PTHR35120:SF2">
    <property type="entry name" value="AMINOTRANSFERASE-LIKE PLANT MOBILE DOMAIN-CONTAINING PROTEIN"/>
    <property type="match status" value="1"/>
</dbReference>
<keyword evidence="1" id="KW-0175">Coiled coil</keyword>
<accession>A0A445BXK9</accession>